<dbReference type="PANTHER" id="PTHR45765:SF1">
    <property type="entry name" value="METHIONINE--TRNA LIGASE, CYTOPLASMIC"/>
    <property type="match status" value="1"/>
</dbReference>
<proteinExistence type="inferred from homology"/>
<accession>A0A6M0H421</accession>
<dbReference type="GO" id="GO:0005829">
    <property type="term" value="C:cytosol"/>
    <property type="evidence" value="ECO:0007669"/>
    <property type="project" value="TreeGrafter"/>
</dbReference>
<dbReference type="GO" id="GO:0004825">
    <property type="term" value="F:methionine-tRNA ligase activity"/>
    <property type="evidence" value="ECO:0007669"/>
    <property type="project" value="InterPro"/>
</dbReference>
<dbReference type="InterPro" id="IPR014729">
    <property type="entry name" value="Rossmann-like_a/b/a_fold"/>
</dbReference>
<keyword evidence="2 8" id="KW-0436">Ligase</keyword>
<sequence length="139" mass="16386">MCHVYVPDLVENYNSDALRYFFLINSPEKRDTDFSWQEFVNSNNGELLGTYGNLANRTLVFVKKYFNNTIPSGNIDYNINKKIKYLYYSVGNHIENGNFKIAVEEIFSFIRSINKYFDEKTPWITINSNLEECKTTIYN</sequence>
<evidence type="ECO:0000256" key="4">
    <source>
        <dbReference type="ARBA" id="ARBA00022840"/>
    </source>
</evidence>
<protein>
    <submittedName>
        <fullName evidence="8">Class I tRNA ligase family protein</fullName>
    </submittedName>
</protein>
<evidence type="ECO:0000313" key="8">
    <source>
        <dbReference type="EMBL" id="NEU05496.1"/>
    </source>
</evidence>
<dbReference type="Proteomes" id="UP000481872">
    <property type="component" value="Unassembled WGS sequence"/>
</dbReference>
<dbReference type="InterPro" id="IPR015413">
    <property type="entry name" value="Methionyl/Leucyl_tRNA_Synth"/>
</dbReference>
<dbReference type="Pfam" id="PF09334">
    <property type="entry name" value="tRNA-synt_1g"/>
    <property type="match status" value="1"/>
</dbReference>
<dbReference type="AlphaFoldDB" id="A0A6M0H421"/>
<keyword evidence="3" id="KW-0547">Nucleotide-binding</keyword>
<comment type="caution">
    <text evidence="8">The sequence shown here is derived from an EMBL/GenBank/DDBJ whole genome shotgun (WGS) entry which is preliminary data.</text>
</comment>
<organism evidence="8 9">
    <name type="scientific">Clostridium senegalense</name>
    <dbReference type="NCBI Taxonomy" id="1465809"/>
    <lineage>
        <taxon>Bacteria</taxon>
        <taxon>Bacillati</taxon>
        <taxon>Bacillota</taxon>
        <taxon>Clostridia</taxon>
        <taxon>Eubacteriales</taxon>
        <taxon>Clostridiaceae</taxon>
        <taxon>Clostridium</taxon>
    </lineage>
</organism>
<feature type="domain" description="Methionyl/Leucyl tRNA synthetase" evidence="7">
    <location>
        <begin position="4"/>
        <end position="59"/>
    </location>
</feature>
<evidence type="ECO:0000259" key="7">
    <source>
        <dbReference type="Pfam" id="PF09334"/>
    </source>
</evidence>
<dbReference type="PANTHER" id="PTHR45765">
    <property type="entry name" value="METHIONINE--TRNA LIGASE"/>
    <property type="match status" value="1"/>
</dbReference>
<dbReference type="EMBL" id="JAAGPU010000021">
    <property type="protein sequence ID" value="NEU05496.1"/>
    <property type="molecule type" value="Genomic_DNA"/>
</dbReference>
<dbReference type="SUPFAM" id="SSF47323">
    <property type="entry name" value="Anticodon-binding domain of a subclass of class I aminoacyl-tRNA synthetases"/>
    <property type="match status" value="1"/>
</dbReference>
<gene>
    <name evidence="8" type="ORF">G3M99_11660</name>
</gene>
<keyword evidence="6" id="KW-0030">Aminoacyl-tRNA synthetase</keyword>
<dbReference type="GO" id="GO:0005524">
    <property type="term" value="F:ATP binding"/>
    <property type="evidence" value="ECO:0007669"/>
    <property type="project" value="UniProtKB-KW"/>
</dbReference>
<dbReference type="SUPFAM" id="SSF52374">
    <property type="entry name" value="Nucleotidylyl transferase"/>
    <property type="match status" value="1"/>
</dbReference>
<name>A0A6M0H421_9CLOT</name>
<evidence type="ECO:0000256" key="2">
    <source>
        <dbReference type="ARBA" id="ARBA00022598"/>
    </source>
</evidence>
<evidence type="ECO:0000256" key="5">
    <source>
        <dbReference type="ARBA" id="ARBA00022917"/>
    </source>
</evidence>
<dbReference type="InterPro" id="IPR023458">
    <property type="entry name" value="Met-tRNA_ligase_1"/>
</dbReference>
<comment type="similarity">
    <text evidence="1">Belongs to the class-I aminoacyl-tRNA synthetase family. MetG type 1 subfamily.</text>
</comment>
<dbReference type="Gene3D" id="1.10.730.10">
    <property type="entry name" value="Isoleucyl-tRNA Synthetase, Domain 1"/>
    <property type="match status" value="1"/>
</dbReference>
<evidence type="ECO:0000256" key="1">
    <source>
        <dbReference type="ARBA" id="ARBA00008258"/>
    </source>
</evidence>
<dbReference type="InterPro" id="IPR009080">
    <property type="entry name" value="tRNAsynth_Ia_anticodon-bd"/>
</dbReference>
<evidence type="ECO:0000256" key="3">
    <source>
        <dbReference type="ARBA" id="ARBA00022741"/>
    </source>
</evidence>
<keyword evidence="4" id="KW-0067">ATP-binding</keyword>
<evidence type="ECO:0000313" key="9">
    <source>
        <dbReference type="Proteomes" id="UP000481872"/>
    </source>
</evidence>
<dbReference type="Gene3D" id="3.40.50.620">
    <property type="entry name" value="HUPs"/>
    <property type="match status" value="1"/>
</dbReference>
<reference evidence="8 9" key="1">
    <citation type="submission" date="2020-02" db="EMBL/GenBank/DDBJ databases">
        <title>Genome assembly of a novel Clostridium senegalense strain.</title>
        <authorList>
            <person name="Gupta T.B."/>
            <person name="Jauregui R."/>
            <person name="Maclean P."/>
            <person name="Nawarathana A."/>
            <person name="Brightwell G."/>
        </authorList>
    </citation>
    <scope>NUCLEOTIDE SEQUENCE [LARGE SCALE GENOMIC DNA]</scope>
    <source>
        <strain evidence="8 9">AGRFS4</strain>
    </source>
</reference>
<dbReference type="RefSeq" id="WP_199870310.1">
    <property type="nucleotide sequence ID" value="NZ_JAAGPU010000021.1"/>
</dbReference>
<keyword evidence="9" id="KW-1185">Reference proteome</keyword>
<dbReference type="GO" id="GO:0006431">
    <property type="term" value="P:methionyl-tRNA aminoacylation"/>
    <property type="evidence" value="ECO:0007669"/>
    <property type="project" value="TreeGrafter"/>
</dbReference>
<evidence type="ECO:0000256" key="6">
    <source>
        <dbReference type="ARBA" id="ARBA00023146"/>
    </source>
</evidence>
<keyword evidence="5" id="KW-0648">Protein biosynthesis</keyword>